<keyword evidence="2" id="KW-1185">Reference proteome</keyword>
<evidence type="ECO:0000313" key="2">
    <source>
        <dbReference type="Proteomes" id="UP000248132"/>
    </source>
</evidence>
<comment type="caution">
    <text evidence="1">The sequence shown here is derived from an EMBL/GenBank/DDBJ whole genome shotgun (WGS) entry which is preliminary data.</text>
</comment>
<name>A0A318XKB8_9FIRM</name>
<dbReference type="AlphaFoldDB" id="A0A318XKB8"/>
<gene>
    <name evidence="1" type="ORF">LY28_03424</name>
</gene>
<protein>
    <submittedName>
        <fullName evidence="1">Uncharacterized protein</fullName>
    </submittedName>
</protein>
<organism evidence="1 2">
    <name type="scientific">Ruminiclostridium sufflavum DSM 19573</name>
    <dbReference type="NCBI Taxonomy" id="1121337"/>
    <lineage>
        <taxon>Bacteria</taxon>
        <taxon>Bacillati</taxon>
        <taxon>Bacillota</taxon>
        <taxon>Clostridia</taxon>
        <taxon>Eubacteriales</taxon>
        <taxon>Oscillospiraceae</taxon>
        <taxon>Ruminiclostridium</taxon>
    </lineage>
</organism>
<accession>A0A318XKB8</accession>
<reference evidence="1 2" key="1">
    <citation type="submission" date="2018-06" db="EMBL/GenBank/DDBJ databases">
        <title>Genomic Encyclopedia of Type Strains, Phase I: the one thousand microbial genomes (KMG-I) project.</title>
        <authorList>
            <person name="Kyrpides N."/>
        </authorList>
    </citation>
    <scope>NUCLEOTIDE SEQUENCE [LARGE SCALE GENOMIC DNA]</scope>
    <source>
        <strain evidence="1 2">DSM 19573</strain>
    </source>
</reference>
<dbReference type="OrthoDB" id="2659521at2"/>
<dbReference type="EMBL" id="QKMR01000027">
    <property type="protein sequence ID" value="PYG84966.1"/>
    <property type="molecule type" value="Genomic_DNA"/>
</dbReference>
<dbReference type="Proteomes" id="UP000248132">
    <property type="component" value="Unassembled WGS sequence"/>
</dbReference>
<evidence type="ECO:0000313" key="1">
    <source>
        <dbReference type="EMBL" id="PYG84966.1"/>
    </source>
</evidence>
<sequence length="107" mass="11896">MCKQPEKSFEDAFICFISGRVSEDLAELYLSNNKYIQLGLDIESCSEEILSVVPKEKQKELCQLLDKYTGINGLMGALVNEILYTQGLKDGIKLGCILEIGKGAFKL</sequence>
<dbReference type="RefSeq" id="WP_110463382.1">
    <property type="nucleotide sequence ID" value="NZ_QKMR01000027.1"/>
</dbReference>
<proteinExistence type="predicted"/>